<keyword evidence="8" id="KW-1185">Reference proteome</keyword>
<proteinExistence type="inferred from homology"/>
<keyword evidence="6" id="KW-0472">Membrane</keyword>
<dbReference type="InterPro" id="IPR029058">
    <property type="entry name" value="AB_hydrolase_fold"/>
</dbReference>
<dbReference type="PANTHER" id="PTHR33630">
    <property type="entry name" value="CUTINASE RV1984C-RELATED-RELATED"/>
    <property type="match status" value="1"/>
</dbReference>
<dbReference type="SUPFAM" id="SSF53474">
    <property type="entry name" value="alpha/beta-Hydrolases"/>
    <property type="match status" value="1"/>
</dbReference>
<evidence type="ECO:0000313" key="7">
    <source>
        <dbReference type="EMBL" id="GAC57123.1"/>
    </source>
</evidence>
<feature type="region of interest" description="Disordered" evidence="5">
    <location>
        <begin position="80"/>
        <end position="99"/>
    </location>
</feature>
<dbReference type="InterPro" id="IPR000675">
    <property type="entry name" value="Cutinase/axe"/>
</dbReference>
<sequence length="385" mass="40437">MSRPPTLYSTLDLDPRAPAHALAGQLQQLIAQTPPGPDQAYLQRALLILGDPAKKQTYDALLADPTVAVTEETLNAIAGAPQQPQPAHPQTGALPPQPAPKKRFSKKLLAALIAAVVVVLVIVIGAVGITASTSADCKDIVFIGAAGSGERSGVKLTAHDGQGEFVNETYRNLLADASAAGKDVDLRVVEYHAAPVTVLLPQPIQAYMQSQTGQQPGAPDEFPASADAGTAVATSMIKDAQQQCPGSTIVAAGYSQGAMVIHRALLNAGNNGSTIGVLIADGDRYPSDPNVIHRGGAVELNGISYTEMGDTFSGQRPERLFPEEWAGSLLSWCGTNPRGTVSDTICANERGKTDAMTGPLVHISDRAYDAQQWRPWLKEKAVGRS</sequence>
<keyword evidence="2" id="KW-0719">Serine esterase</keyword>
<dbReference type="GO" id="GO:0052689">
    <property type="term" value="F:carboxylic ester hydrolase activity"/>
    <property type="evidence" value="ECO:0007669"/>
    <property type="project" value="UniProtKB-KW"/>
</dbReference>
<evidence type="ECO:0000313" key="8">
    <source>
        <dbReference type="Proteomes" id="UP000053405"/>
    </source>
</evidence>
<dbReference type="Pfam" id="PF01083">
    <property type="entry name" value="Cutinase"/>
    <property type="match status" value="1"/>
</dbReference>
<keyword evidence="6" id="KW-1133">Transmembrane helix</keyword>
<dbReference type="EMBL" id="BANT01000016">
    <property type="protein sequence ID" value="GAC57123.1"/>
    <property type="molecule type" value="Genomic_DNA"/>
</dbReference>
<keyword evidence="4" id="KW-1015">Disulfide bond</keyword>
<dbReference type="SMART" id="SM01110">
    <property type="entry name" value="Cutinase"/>
    <property type="match status" value="1"/>
</dbReference>
<evidence type="ECO:0000256" key="6">
    <source>
        <dbReference type="SAM" id="Phobius"/>
    </source>
</evidence>
<keyword evidence="3" id="KW-0378">Hydrolase</keyword>
<feature type="transmembrane region" description="Helical" evidence="6">
    <location>
        <begin position="108"/>
        <end position="129"/>
    </location>
</feature>
<reference evidence="7 8" key="1">
    <citation type="submission" date="2012-12" db="EMBL/GenBank/DDBJ databases">
        <title>Whole genome shotgun sequence of Gordonia hirsuta NBRC 16056.</title>
        <authorList>
            <person name="Isaki-Nakamura S."/>
            <person name="Hosoyama A."/>
            <person name="Tsuchikane K."/>
            <person name="Katsumata H."/>
            <person name="Baba S."/>
            <person name="Yamazaki S."/>
            <person name="Fujita N."/>
        </authorList>
    </citation>
    <scope>NUCLEOTIDE SEQUENCE [LARGE SCALE GENOMIC DNA]</scope>
    <source>
        <strain evidence="7 8">NBRC 16056</strain>
    </source>
</reference>
<organism evidence="7 8">
    <name type="scientific">Gordonia hirsuta DSM 44140 = NBRC 16056</name>
    <dbReference type="NCBI Taxonomy" id="1121927"/>
    <lineage>
        <taxon>Bacteria</taxon>
        <taxon>Bacillati</taxon>
        <taxon>Actinomycetota</taxon>
        <taxon>Actinomycetes</taxon>
        <taxon>Mycobacteriales</taxon>
        <taxon>Gordoniaceae</taxon>
        <taxon>Gordonia</taxon>
    </lineage>
</organism>
<comment type="similarity">
    <text evidence="1">Belongs to the cutinase family.</text>
</comment>
<evidence type="ECO:0000256" key="3">
    <source>
        <dbReference type="ARBA" id="ARBA00022801"/>
    </source>
</evidence>
<dbReference type="eggNOG" id="ENOG5031FR3">
    <property type="taxonomic scope" value="Bacteria"/>
</dbReference>
<dbReference type="RefSeq" id="WP_005938651.1">
    <property type="nucleotide sequence ID" value="NZ_ATVK01000047.1"/>
</dbReference>
<comment type="caution">
    <text evidence="7">The sequence shown here is derived from an EMBL/GenBank/DDBJ whole genome shotgun (WGS) entry which is preliminary data.</text>
</comment>
<evidence type="ECO:0000256" key="5">
    <source>
        <dbReference type="SAM" id="MobiDB-lite"/>
    </source>
</evidence>
<dbReference type="Proteomes" id="UP000053405">
    <property type="component" value="Unassembled WGS sequence"/>
</dbReference>
<accession>L7LAR8</accession>
<dbReference type="AlphaFoldDB" id="L7LAR8"/>
<evidence type="ECO:0008006" key="9">
    <source>
        <dbReference type="Google" id="ProtNLM"/>
    </source>
</evidence>
<dbReference type="Gene3D" id="3.40.50.1820">
    <property type="entry name" value="alpha/beta hydrolase"/>
    <property type="match status" value="1"/>
</dbReference>
<evidence type="ECO:0000256" key="2">
    <source>
        <dbReference type="ARBA" id="ARBA00022487"/>
    </source>
</evidence>
<protein>
    <recommendedName>
        <fullName evidence="9">PE-PPE domain-containing protein</fullName>
    </recommendedName>
</protein>
<dbReference type="PANTHER" id="PTHR33630:SF9">
    <property type="entry name" value="CUTINASE 4"/>
    <property type="match status" value="1"/>
</dbReference>
<gene>
    <name evidence="7" type="ORF">GOHSU_16_00810</name>
</gene>
<evidence type="ECO:0000256" key="1">
    <source>
        <dbReference type="ARBA" id="ARBA00007534"/>
    </source>
</evidence>
<keyword evidence="6" id="KW-0812">Transmembrane</keyword>
<dbReference type="OrthoDB" id="3711786at2"/>
<dbReference type="STRING" id="1121927.GOHSU_16_00810"/>
<name>L7LAR8_9ACTN</name>
<evidence type="ECO:0000256" key="4">
    <source>
        <dbReference type="ARBA" id="ARBA00023157"/>
    </source>
</evidence>